<dbReference type="PIR" id="E75457">
    <property type="entry name" value="E75457"/>
</dbReference>
<gene>
    <name evidence="2" type="ordered locus">DR_0935</name>
</gene>
<name>Q9RVT7_DEIRA</name>
<dbReference type="PaxDb" id="243230-DR_0935"/>
<dbReference type="Pfam" id="PF00149">
    <property type="entry name" value="Metallophos"/>
    <property type="match status" value="1"/>
</dbReference>
<dbReference type="STRING" id="243230.DR_0935"/>
<sequence>MPEKTRTEHQELSLTFLRGVRLLREPRFIVSDALSRPSAAFPVLCPEVFLNLNAALPLSPVPARPLWVVGDVHGAHDKLRALLLEAGLTDALGHWTGGAAHLVFLGDYVDRGPDGLGVLRLVQSLEEQALAAGGEVTALLGNHEVMLLAAALFREQDPRDRFGFFDYWRSNGGQLTDLERLAPGDLAWLRARPLLAHAQGWLLLHADSPFYLGLGNDPQEVNVRVAELLLSPDPGPWAAFANAFVDRLKFAGDDGTAQARRLLETYGGERLVHGHTPTPLLLQGSGQDLPEGPTVPVLYADGLCLAVDSGMAYFPDAGFVARLGELAPGGRAERVLAELVTLPPTFLDLGSLTATALRPSGEG</sequence>
<dbReference type="SUPFAM" id="SSF56300">
    <property type="entry name" value="Metallo-dependent phosphatases"/>
    <property type="match status" value="1"/>
</dbReference>
<protein>
    <submittedName>
        <fullName evidence="2">Phosphatase, putative</fullName>
    </submittedName>
</protein>
<dbReference type="Proteomes" id="UP000002524">
    <property type="component" value="Chromosome 1"/>
</dbReference>
<dbReference type="PATRIC" id="fig|243230.17.peg.1122"/>
<dbReference type="KEGG" id="dra:DR_0935"/>
<organism evidence="2 3">
    <name type="scientific">Deinococcus radiodurans (strain ATCC 13939 / DSM 20539 / JCM 16871 / CCUG 27074 / LMG 4051 / NBRC 15346 / NCIMB 9279 / VKM B-1422 / R1)</name>
    <dbReference type="NCBI Taxonomy" id="243230"/>
    <lineage>
        <taxon>Bacteria</taxon>
        <taxon>Thermotogati</taxon>
        <taxon>Deinococcota</taxon>
        <taxon>Deinococci</taxon>
        <taxon>Deinococcales</taxon>
        <taxon>Deinococcaceae</taxon>
        <taxon>Deinococcus</taxon>
    </lineage>
</organism>
<evidence type="ECO:0000313" key="3">
    <source>
        <dbReference type="Proteomes" id="UP000002524"/>
    </source>
</evidence>
<dbReference type="InterPro" id="IPR006186">
    <property type="entry name" value="Ser/Thr-sp_prot-phosphatase"/>
</dbReference>
<accession>Q9RVT7</accession>
<dbReference type="EnsemblBacteria" id="AAF10512">
    <property type="protein sequence ID" value="AAF10512"/>
    <property type="gene ID" value="DR_0935"/>
</dbReference>
<evidence type="ECO:0000259" key="1">
    <source>
        <dbReference type="Pfam" id="PF00149"/>
    </source>
</evidence>
<dbReference type="AlphaFoldDB" id="Q9RVT7"/>
<dbReference type="InParanoid" id="Q9RVT7"/>
<dbReference type="Gene3D" id="3.60.21.10">
    <property type="match status" value="1"/>
</dbReference>
<dbReference type="HOGENOM" id="CLU_055447_1_0_0"/>
<dbReference type="PANTHER" id="PTHR46546:SF4">
    <property type="entry name" value="SHEWANELLA-LIKE PROTEIN PHOSPHATASE 1"/>
    <property type="match status" value="1"/>
</dbReference>
<dbReference type="EMBL" id="AE000513">
    <property type="protein sequence ID" value="AAF10512.1"/>
    <property type="molecule type" value="Genomic_DNA"/>
</dbReference>
<evidence type="ECO:0000313" key="2">
    <source>
        <dbReference type="EMBL" id="AAF10512.1"/>
    </source>
</evidence>
<proteinExistence type="predicted"/>
<dbReference type="OrthoDB" id="384253at2"/>
<dbReference type="PANTHER" id="PTHR46546">
    <property type="entry name" value="SHEWANELLA-LIKE PROTEIN PHOSPHATASE 1"/>
    <property type="match status" value="1"/>
</dbReference>
<dbReference type="PRINTS" id="PR00114">
    <property type="entry name" value="STPHPHTASE"/>
</dbReference>
<keyword evidence="3" id="KW-1185">Reference proteome</keyword>
<dbReference type="InterPro" id="IPR004843">
    <property type="entry name" value="Calcineurin-like_PHP"/>
</dbReference>
<dbReference type="GO" id="GO:0016787">
    <property type="term" value="F:hydrolase activity"/>
    <property type="evidence" value="ECO:0007669"/>
    <property type="project" value="InterPro"/>
</dbReference>
<reference evidence="2 3" key="1">
    <citation type="journal article" date="1999" name="Science">
        <title>Genome sequence of the radioresistant bacterium Deinococcus radiodurans R1.</title>
        <authorList>
            <person name="White O."/>
            <person name="Eisen J.A."/>
            <person name="Heidelberg J.F."/>
            <person name="Hickey E.K."/>
            <person name="Peterson J.D."/>
            <person name="Dodson R.J."/>
            <person name="Haft D.H."/>
            <person name="Gwinn M.L."/>
            <person name="Nelson W.C."/>
            <person name="Richardson D.L."/>
            <person name="Moffat K.S."/>
            <person name="Qin H."/>
            <person name="Jiang L."/>
            <person name="Pamphile W."/>
            <person name="Crosby M."/>
            <person name="Shen M."/>
            <person name="Vamathevan J.J."/>
            <person name="Lam P."/>
            <person name="McDonald L."/>
            <person name="Utterback T."/>
            <person name="Zalewski C."/>
            <person name="Makarova K.S."/>
            <person name="Aravind L."/>
            <person name="Daly M.J."/>
            <person name="Minton K.W."/>
            <person name="Fleischmann R.D."/>
            <person name="Ketchum K.A."/>
            <person name="Nelson K.E."/>
            <person name="Salzberg S."/>
            <person name="Smith H.O."/>
            <person name="Venter J.C."/>
            <person name="Fraser C.M."/>
        </authorList>
    </citation>
    <scope>NUCLEOTIDE SEQUENCE [LARGE SCALE GENOMIC DNA]</scope>
    <source>
        <strain evidence="3">ATCC 13939 / DSM 20539 / JCM 16871 / LMG 4051 / NBRC 15346 / NCIMB 9279 / R1 / VKM B-1422</strain>
    </source>
</reference>
<dbReference type="InterPro" id="IPR029052">
    <property type="entry name" value="Metallo-depent_PP-like"/>
</dbReference>
<dbReference type="eggNOG" id="COG0639">
    <property type="taxonomic scope" value="Bacteria"/>
</dbReference>
<feature type="domain" description="Calcineurin-like phosphoesterase" evidence="1">
    <location>
        <begin position="65"/>
        <end position="278"/>
    </location>
</feature>